<dbReference type="Gene3D" id="2.30.29.30">
    <property type="entry name" value="Pleckstrin-homology domain (PH domain)/Phosphotyrosine-binding domain (PTB)"/>
    <property type="match status" value="1"/>
</dbReference>
<evidence type="ECO:0000259" key="5">
    <source>
        <dbReference type="PROSITE" id="PS51339"/>
    </source>
</evidence>
<name>A0AAN6FL06_9PEZI</name>
<dbReference type="InterPro" id="IPR010569">
    <property type="entry name" value="Myotubularin-like_Pase_dom"/>
</dbReference>
<feature type="domain" description="Myotubularin phosphatase" evidence="5">
    <location>
        <begin position="215"/>
        <end position="760"/>
    </location>
</feature>
<protein>
    <submittedName>
        <fullName evidence="6">Phosphatidylinositol-3-phosphatase ymr1</fullName>
    </submittedName>
</protein>
<dbReference type="PROSITE" id="PS51339">
    <property type="entry name" value="PPASE_MYOTUBULARIN"/>
    <property type="match status" value="1"/>
</dbReference>
<gene>
    <name evidence="6" type="primary">YMR1_2</name>
    <name evidence="6" type="ORF">LTR82_009356</name>
</gene>
<dbReference type="InterPro" id="IPR029021">
    <property type="entry name" value="Prot-tyrosine_phosphatase-like"/>
</dbReference>
<evidence type="ECO:0000256" key="3">
    <source>
        <dbReference type="PIRSR" id="PIRSR630564-2"/>
    </source>
</evidence>
<feature type="binding site" evidence="3">
    <location>
        <begin position="507"/>
        <end position="513"/>
    </location>
    <ligand>
        <name>substrate</name>
    </ligand>
</feature>
<feature type="compositionally biased region" description="Polar residues" evidence="4">
    <location>
        <begin position="323"/>
        <end position="357"/>
    </location>
</feature>
<feature type="active site" description="Phosphocysteine intermediate" evidence="2">
    <location>
        <position position="507"/>
    </location>
</feature>
<dbReference type="Pfam" id="PF06602">
    <property type="entry name" value="Myotub-related"/>
    <property type="match status" value="1"/>
</dbReference>
<dbReference type="GO" id="GO:0046856">
    <property type="term" value="P:phosphatidylinositol dephosphorylation"/>
    <property type="evidence" value="ECO:0007669"/>
    <property type="project" value="TreeGrafter"/>
</dbReference>
<comment type="similarity">
    <text evidence="1">Belongs to the protein-tyrosine phosphatase family. Non-receptor class myotubularin subfamily.</text>
</comment>
<dbReference type="SUPFAM" id="SSF52799">
    <property type="entry name" value="(Phosphotyrosine protein) phosphatases II"/>
    <property type="match status" value="1"/>
</dbReference>
<feature type="region of interest" description="Disordered" evidence="4">
    <location>
        <begin position="82"/>
        <end position="136"/>
    </location>
</feature>
<feature type="binding site" evidence="3">
    <location>
        <begin position="443"/>
        <end position="444"/>
    </location>
    <ligand>
        <name>substrate</name>
    </ligand>
</feature>
<sequence>MVENERPPTTLRARNVTFYRRGAKLKGTLTLDQHHLTFTHAVGDPSGDGLDQRRKPKTKTIWLGYPLINRCVLRPSHVRGHATTLQAPDGDDDDLEHSDDAFPPVFGTSTYGRPSTDSAHLAPYSSPRRPASPTVGTAVPHDALAESGRSPAIRIQTRDFRMMAFHFHQGSSESKSADDTAREAFFLLRSRCCVEKVEDLLAFHYQPPPEEKAAGLPAYDPRKEFARMGIGGKAPEGPGSAWRISDINGDYAFSATYPSVLCVPQVVSDNMLKYGGVFRSRARIPTLSYLHFNGGSITRSSQPLTGIQGKRNPQDERLVSAIFSSHTPPNTPGTDSPPQIPSLASPSATPLDSSLSDPATLDSDGARLSGNYAGGSSEDQATDTMISAKRRVYGSTRRNLIVDARPKLNAIANRATGGGIEDVSNYAGTGDVPVEKVLLNIQNIHVMRASLDKVIESFGNADYVGIPPDQDTLRRSGWLGHIAGVLDGAELIARAVGLTGSHALIHCSDGWDRTAQVAALAQIMLDPHYRTLNGFMTLVQKDFLSFGHKFRDRNGILGSEKWFEIENERIMPSRGNEDGGSPANGLNAFSTKALSGAKSWFDKNRASLFRQQNNSQESFADGTTRSASPPPNPILHSSPTPNSKDEKGRHTSQKEISPVFHQFLDSVYQLLRHHPSAFEFNERFLLRLLYQVYAGQYGEFLFNCERERQEHAGKLPSVWIYFTSRRADFVNPEYRMEESLMLPKRGADHQIDVRWWYNLFGQSDSDMNVPRALAPVTNSVPTFNIQPASLSLDDSAATGAEKPDPRVPGAATLRETKSTPALSSPTDVVSSGVAALSVQSPDKPDARPAHLSPAAPSQDKTFHENTASPASPAAPLATSSMPSEPTSAHPTEAEPHTHPNGQPAVPPTSNEDSGSSDFGDPLGVTTRVPASSASSARGRGEGLDFAGFAAHGAFRE</sequence>
<dbReference type="InterPro" id="IPR030564">
    <property type="entry name" value="Myotubularin"/>
</dbReference>
<dbReference type="PANTHER" id="PTHR10807:SF128">
    <property type="entry name" value="PHOSPHATIDYLINOSITOL-3,5-BISPHOSPHATE 3-PHOSPHATASE"/>
    <property type="match status" value="1"/>
</dbReference>
<dbReference type="AlphaFoldDB" id="A0AAN6FL06"/>
<dbReference type="PROSITE" id="PS00383">
    <property type="entry name" value="TYR_PHOSPHATASE_1"/>
    <property type="match status" value="1"/>
</dbReference>
<feature type="compositionally biased region" description="Basic and acidic residues" evidence="4">
    <location>
        <begin position="643"/>
        <end position="652"/>
    </location>
</feature>
<feature type="region of interest" description="Disordered" evidence="4">
    <location>
        <begin position="612"/>
        <end position="652"/>
    </location>
</feature>
<comment type="caution">
    <text evidence="6">The sequence shown here is derived from an EMBL/GenBank/DDBJ whole genome shotgun (WGS) entry which is preliminary data.</text>
</comment>
<feature type="region of interest" description="Disordered" evidence="4">
    <location>
        <begin position="795"/>
        <end position="943"/>
    </location>
</feature>
<dbReference type="GO" id="GO:0016020">
    <property type="term" value="C:membrane"/>
    <property type="evidence" value="ECO:0007669"/>
    <property type="project" value="TreeGrafter"/>
</dbReference>
<evidence type="ECO:0000313" key="6">
    <source>
        <dbReference type="EMBL" id="KAK0319651.1"/>
    </source>
</evidence>
<evidence type="ECO:0000313" key="7">
    <source>
        <dbReference type="Proteomes" id="UP001168146"/>
    </source>
</evidence>
<dbReference type="EMBL" id="JASUXU010000029">
    <property type="protein sequence ID" value="KAK0319651.1"/>
    <property type="molecule type" value="Genomic_DNA"/>
</dbReference>
<evidence type="ECO:0000256" key="2">
    <source>
        <dbReference type="PIRSR" id="PIRSR630564-1"/>
    </source>
</evidence>
<evidence type="ECO:0000256" key="4">
    <source>
        <dbReference type="SAM" id="MobiDB-lite"/>
    </source>
</evidence>
<organism evidence="6 7">
    <name type="scientific">Friedmanniomyces endolithicus</name>
    <dbReference type="NCBI Taxonomy" id="329885"/>
    <lineage>
        <taxon>Eukaryota</taxon>
        <taxon>Fungi</taxon>
        <taxon>Dikarya</taxon>
        <taxon>Ascomycota</taxon>
        <taxon>Pezizomycotina</taxon>
        <taxon>Dothideomycetes</taxon>
        <taxon>Dothideomycetidae</taxon>
        <taxon>Mycosphaerellales</taxon>
        <taxon>Teratosphaeriaceae</taxon>
        <taxon>Friedmanniomyces</taxon>
    </lineage>
</organism>
<accession>A0AAN6FL06</accession>
<dbReference type="InterPro" id="IPR011993">
    <property type="entry name" value="PH-like_dom_sf"/>
</dbReference>
<dbReference type="GO" id="GO:0004438">
    <property type="term" value="F:phosphatidylinositol-3-phosphate phosphatase activity"/>
    <property type="evidence" value="ECO:0007669"/>
    <property type="project" value="TreeGrafter"/>
</dbReference>
<feature type="compositionally biased region" description="Low complexity" evidence="4">
    <location>
        <begin position="122"/>
        <end position="133"/>
    </location>
</feature>
<dbReference type="PANTHER" id="PTHR10807">
    <property type="entry name" value="MYOTUBULARIN-RELATED"/>
    <property type="match status" value="1"/>
</dbReference>
<feature type="compositionally biased region" description="Polar residues" evidence="4">
    <location>
        <begin position="818"/>
        <end position="829"/>
    </location>
</feature>
<dbReference type="Proteomes" id="UP001168146">
    <property type="component" value="Unassembled WGS sequence"/>
</dbReference>
<feature type="region of interest" description="Disordered" evidence="4">
    <location>
        <begin position="323"/>
        <end position="384"/>
    </location>
</feature>
<feature type="compositionally biased region" description="Polar residues" evidence="4">
    <location>
        <begin position="107"/>
        <end position="118"/>
    </location>
</feature>
<feature type="compositionally biased region" description="Low complexity" evidence="4">
    <location>
        <begin position="867"/>
        <end position="883"/>
    </location>
</feature>
<feature type="compositionally biased region" description="Polar residues" evidence="4">
    <location>
        <begin position="907"/>
        <end position="916"/>
    </location>
</feature>
<evidence type="ECO:0000256" key="1">
    <source>
        <dbReference type="ARBA" id="ARBA00007471"/>
    </source>
</evidence>
<dbReference type="InterPro" id="IPR016130">
    <property type="entry name" value="Tyr_Pase_AS"/>
</dbReference>
<reference evidence="6" key="1">
    <citation type="submission" date="2021-12" db="EMBL/GenBank/DDBJ databases">
        <title>Black yeast isolated from Biological Soil Crust.</title>
        <authorList>
            <person name="Kurbessoian T."/>
        </authorList>
    </citation>
    <scope>NUCLEOTIDE SEQUENCE</scope>
    <source>
        <strain evidence="6">CCFEE 5208</strain>
    </source>
</reference>
<dbReference type="GO" id="GO:0005737">
    <property type="term" value="C:cytoplasm"/>
    <property type="evidence" value="ECO:0007669"/>
    <property type="project" value="TreeGrafter"/>
</dbReference>
<proteinExistence type="inferred from homology"/>
<feature type="compositionally biased region" description="Polar residues" evidence="4">
    <location>
        <begin position="612"/>
        <end position="627"/>
    </location>
</feature>